<protein>
    <submittedName>
        <fullName evidence="2">Uncharacterized protein</fullName>
    </submittedName>
</protein>
<feature type="compositionally biased region" description="Low complexity" evidence="1">
    <location>
        <begin position="294"/>
        <end position="309"/>
    </location>
</feature>
<accession>A0ABP0L3B9</accession>
<proteinExistence type="predicted"/>
<feature type="region of interest" description="Disordered" evidence="1">
    <location>
        <begin position="294"/>
        <end position="323"/>
    </location>
</feature>
<organism evidence="2 3">
    <name type="scientific">Durusdinium trenchii</name>
    <dbReference type="NCBI Taxonomy" id="1381693"/>
    <lineage>
        <taxon>Eukaryota</taxon>
        <taxon>Sar</taxon>
        <taxon>Alveolata</taxon>
        <taxon>Dinophyceae</taxon>
        <taxon>Suessiales</taxon>
        <taxon>Symbiodiniaceae</taxon>
        <taxon>Durusdinium</taxon>
    </lineage>
</organism>
<comment type="caution">
    <text evidence="2">The sequence shown here is derived from an EMBL/GenBank/DDBJ whole genome shotgun (WGS) entry which is preliminary data.</text>
</comment>
<keyword evidence="3" id="KW-1185">Reference proteome</keyword>
<dbReference type="Proteomes" id="UP001642464">
    <property type="component" value="Unassembled WGS sequence"/>
</dbReference>
<reference evidence="2 3" key="1">
    <citation type="submission" date="2024-02" db="EMBL/GenBank/DDBJ databases">
        <authorList>
            <person name="Chen Y."/>
            <person name="Shah S."/>
            <person name="Dougan E. K."/>
            <person name="Thang M."/>
            <person name="Chan C."/>
        </authorList>
    </citation>
    <scope>NUCLEOTIDE SEQUENCE [LARGE SCALE GENOMIC DNA]</scope>
</reference>
<evidence type="ECO:0000313" key="3">
    <source>
        <dbReference type="Proteomes" id="UP001642464"/>
    </source>
</evidence>
<sequence>MLGQALKTVNTLIVSGGQGSSDNQTVAAISDALMTVSSSNGAAPAAGVNMSEWAATGWEQLLEGFLDWLSMESAAMKCDNPIAPSIKKLVEGAEVNQPLDLGETVIKHLAFNKISEAWDATCSCGEHRTETNAATCPVHQQDHTDLLDVVFQIAQLVCSELRPSLVSLALKLRKFHADHKGGHPDCIMNHEKGDVLKELLKPGNVLRLTSFRSEYMIQQFARILGHRSEFKKIDLVTKIKAHRTSFYQVDMTCGMVEADVFASVYGAALSSLVKNGSFRIDDVTDSMPTKAAEAATATATSKTSNGSSSVEGTTLDESGVSVNSQQRLSEFGIRMDYDNENDVSTQLKSA</sequence>
<evidence type="ECO:0000313" key="2">
    <source>
        <dbReference type="EMBL" id="CAK9033428.1"/>
    </source>
</evidence>
<name>A0ABP0L3B9_9DINO</name>
<evidence type="ECO:0000256" key="1">
    <source>
        <dbReference type="SAM" id="MobiDB-lite"/>
    </source>
</evidence>
<dbReference type="EMBL" id="CAXAMM010014324">
    <property type="protein sequence ID" value="CAK9033428.1"/>
    <property type="molecule type" value="Genomic_DNA"/>
</dbReference>
<gene>
    <name evidence="2" type="ORF">SCF082_LOCUS20478</name>
</gene>
<feature type="non-terminal residue" evidence="2">
    <location>
        <position position="350"/>
    </location>
</feature>
<feature type="compositionally biased region" description="Polar residues" evidence="1">
    <location>
        <begin position="310"/>
        <end position="323"/>
    </location>
</feature>